<evidence type="ECO:0000256" key="1">
    <source>
        <dbReference type="SAM" id="Coils"/>
    </source>
</evidence>
<feature type="transmembrane region" description="Helical" evidence="2">
    <location>
        <begin position="180"/>
        <end position="202"/>
    </location>
</feature>
<accession>A0A5J4WXF0</accession>
<proteinExistence type="predicted"/>
<gene>
    <name evidence="3" type="ORF">EZS28_004968</name>
</gene>
<name>A0A5J4WXF0_9EUKA</name>
<dbReference type="Proteomes" id="UP000324800">
    <property type="component" value="Unassembled WGS sequence"/>
</dbReference>
<sequence>MFFLVVLSFLASSLIYIILTYGFIQMPKQIAISVTYIAVLLTQAISMIYILGAEKGLFGSLISKHRITHFLYLVVYLFSIIATSLYSFTDFDKVSSDLRLRWSSAFFIMHIFIYFPAFTISSILTRYVTQFLCDVKGDGIIGEIISDILAAIDCTIFFIIRQPDLSLAQKITAQSGNLSVVQLDLCFALISSLPFVIVQCIVRTRLTIKKEKDYMKKKLQQTTEIQEEGRLLENEDRKVNLGLDLNDNVDDNEIINHSSLPASQTDEHPIQMAVQVWKERKQREYEQQLKKQCTHDQQKINKLQMKKQKLEMKQKQEFEQKVKQSMKDVCDLNTNTTDNFSGERYQFAVDFS</sequence>
<reference evidence="3 4" key="1">
    <citation type="submission" date="2019-03" db="EMBL/GenBank/DDBJ databases">
        <title>Single cell metagenomics reveals metabolic interactions within the superorganism composed of flagellate Streblomastix strix and complex community of Bacteroidetes bacteria on its surface.</title>
        <authorList>
            <person name="Treitli S.C."/>
            <person name="Kolisko M."/>
            <person name="Husnik F."/>
            <person name="Keeling P."/>
            <person name="Hampl V."/>
        </authorList>
    </citation>
    <scope>NUCLEOTIDE SEQUENCE [LARGE SCALE GENOMIC DNA]</scope>
    <source>
        <strain evidence="3">ST1C</strain>
    </source>
</reference>
<keyword evidence="2" id="KW-0472">Membrane</keyword>
<comment type="caution">
    <text evidence="3">The sequence shown here is derived from an EMBL/GenBank/DDBJ whole genome shotgun (WGS) entry which is preliminary data.</text>
</comment>
<feature type="transmembrane region" description="Helical" evidence="2">
    <location>
        <begin position="30"/>
        <end position="50"/>
    </location>
</feature>
<dbReference type="AlphaFoldDB" id="A0A5J4WXF0"/>
<evidence type="ECO:0000256" key="2">
    <source>
        <dbReference type="SAM" id="Phobius"/>
    </source>
</evidence>
<organism evidence="3 4">
    <name type="scientific">Streblomastix strix</name>
    <dbReference type="NCBI Taxonomy" id="222440"/>
    <lineage>
        <taxon>Eukaryota</taxon>
        <taxon>Metamonada</taxon>
        <taxon>Preaxostyla</taxon>
        <taxon>Oxymonadida</taxon>
        <taxon>Streblomastigidae</taxon>
        <taxon>Streblomastix</taxon>
    </lineage>
</organism>
<feature type="transmembrane region" description="Helical" evidence="2">
    <location>
        <begin position="108"/>
        <end position="128"/>
    </location>
</feature>
<keyword evidence="2" id="KW-0812">Transmembrane</keyword>
<evidence type="ECO:0000313" key="3">
    <source>
        <dbReference type="EMBL" id="KAA6399510.1"/>
    </source>
</evidence>
<protein>
    <submittedName>
        <fullName evidence="3">Uncharacterized protein</fullName>
    </submittedName>
</protein>
<keyword evidence="1" id="KW-0175">Coiled coil</keyword>
<feature type="transmembrane region" description="Helical" evidence="2">
    <location>
        <begin position="70"/>
        <end position="88"/>
    </location>
</feature>
<dbReference type="EMBL" id="SNRW01000737">
    <property type="protein sequence ID" value="KAA6399510.1"/>
    <property type="molecule type" value="Genomic_DNA"/>
</dbReference>
<evidence type="ECO:0000313" key="4">
    <source>
        <dbReference type="Proteomes" id="UP000324800"/>
    </source>
</evidence>
<feature type="coiled-coil region" evidence="1">
    <location>
        <begin position="293"/>
        <end position="320"/>
    </location>
</feature>
<keyword evidence="2" id="KW-1133">Transmembrane helix</keyword>